<proteinExistence type="predicted"/>
<accession>A0ACA9L2L4</accession>
<protein>
    <submittedName>
        <fullName evidence="1">1793_t:CDS:1</fullName>
    </submittedName>
</protein>
<reference evidence="1" key="1">
    <citation type="submission" date="2021-06" db="EMBL/GenBank/DDBJ databases">
        <authorList>
            <person name="Kallberg Y."/>
            <person name="Tangrot J."/>
            <person name="Rosling A."/>
        </authorList>
    </citation>
    <scope>NUCLEOTIDE SEQUENCE</scope>
    <source>
        <strain evidence="1">CL356</strain>
    </source>
</reference>
<keyword evidence="2" id="KW-1185">Reference proteome</keyword>
<name>A0ACA9L2L4_9GLOM</name>
<sequence length="274" mass="30478">MNNKIGRKDSKNNAEEEEEVTSEKIKGKNVKQEKRVEGEGKKDTMAGNTDSSITETALTQNGAVEGNTNQSSAEVSEKADKPPEPLKPQQSDNIPVSPESEADIDLTQIIPASTSNSYKSNTMFFKPENHIASDSYSHTLYSDTNLDPKNLAEISEDGMLALRLTETERTSPLMSPSPTEPLSPSANAPNIIAPKQIVRIERDYTRGELCQFQTAFPMEIDGRNVKVKIGREVIHWFAQEPMRGLLREDLVPREAQALSEGRTIEFMVEAMWPK</sequence>
<comment type="caution">
    <text evidence="1">The sequence shown here is derived from an EMBL/GenBank/DDBJ whole genome shotgun (WGS) entry which is preliminary data.</text>
</comment>
<evidence type="ECO:0000313" key="2">
    <source>
        <dbReference type="Proteomes" id="UP000789525"/>
    </source>
</evidence>
<evidence type="ECO:0000313" key="1">
    <source>
        <dbReference type="EMBL" id="CAG8507373.1"/>
    </source>
</evidence>
<dbReference type="Proteomes" id="UP000789525">
    <property type="component" value="Unassembled WGS sequence"/>
</dbReference>
<dbReference type="EMBL" id="CAJVPT010004388">
    <property type="protein sequence ID" value="CAG8507373.1"/>
    <property type="molecule type" value="Genomic_DNA"/>
</dbReference>
<organism evidence="1 2">
    <name type="scientific">Acaulospora colombiana</name>
    <dbReference type="NCBI Taxonomy" id="27376"/>
    <lineage>
        <taxon>Eukaryota</taxon>
        <taxon>Fungi</taxon>
        <taxon>Fungi incertae sedis</taxon>
        <taxon>Mucoromycota</taxon>
        <taxon>Glomeromycotina</taxon>
        <taxon>Glomeromycetes</taxon>
        <taxon>Diversisporales</taxon>
        <taxon>Acaulosporaceae</taxon>
        <taxon>Acaulospora</taxon>
    </lineage>
</organism>
<gene>
    <name evidence="1" type="ORF">ACOLOM_LOCUS3064</name>
</gene>